<dbReference type="Proteomes" id="UP001179280">
    <property type="component" value="Unassembled WGS sequence"/>
</dbReference>
<name>A0ABS2STN4_9BACI</name>
<gene>
    <name evidence="1" type="ORF">JOC54_001632</name>
</gene>
<organism evidence="1 2">
    <name type="scientific">Shouchella xiaoxiensis</name>
    <dbReference type="NCBI Taxonomy" id="766895"/>
    <lineage>
        <taxon>Bacteria</taxon>
        <taxon>Bacillati</taxon>
        <taxon>Bacillota</taxon>
        <taxon>Bacilli</taxon>
        <taxon>Bacillales</taxon>
        <taxon>Bacillaceae</taxon>
        <taxon>Shouchella</taxon>
    </lineage>
</organism>
<dbReference type="EMBL" id="JAFBCV010000004">
    <property type="protein sequence ID" value="MBM7838376.1"/>
    <property type="molecule type" value="Genomic_DNA"/>
</dbReference>
<evidence type="ECO:0000313" key="1">
    <source>
        <dbReference type="EMBL" id="MBM7838376.1"/>
    </source>
</evidence>
<proteinExistence type="predicted"/>
<protein>
    <submittedName>
        <fullName evidence="1">Uncharacterized protein</fullName>
    </submittedName>
</protein>
<keyword evidence="2" id="KW-1185">Reference proteome</keyword>
<comment type="caution">
    <text evidence="1">The sequence shown here is derived from an EMBL/GenBank/DDBJ whole genome shotgun (WGS) entry which is preliminary data.</text>
</comment>
<sequence>MSKPSNCVSKKLEQDFARQLNRELSTEEKALLQWMEQQTYAGIRRSRVS</sequence>
<dbReference type="RefSeq" id="WP_158332394.1">
    <property type="nucleotide sequence ID" value="NZ_JAFBCV010000004.1"/>
</dbReference>
<accession>A0ABS2STN4</accession>
<reference evidence="1" key="1">
    <citation type="submission" date="2021-01" db="EMBL/GenBank/DDBJ databases">
        <title>Genomic Encyclopedia of Type Strains, Phase IV (KMG-IV): sequencing the most valuable type-strain genomes for metagenomic binning, comparative biology and taxonomic classification.</title>
        <authorList>
            <person name="Goeker M."/>
        </authorList>
    </citation>
    <scope>NUCLEOTIDE SEQUENCE</scope>
    <source>
        <strain evidence="1">DSM 21943</strain>
    </source>
</reference>
<evidence type="ECO:0000313" key="2">
    <source>
        <dbReference type="Proteomes" id="UP001179280"/>
    </source>
</evidence>